<dbReference type="AlphaFoldDB" id="A0A1A6B9P9"/>
<dbReference type="EMBL" id="MAEM01000479">
    <property type="protein sequence ID" value="OBR99015.1"/>
    <property type="molecule type" value="Genomic_DNA"/>
</dbReference>
<sequence length="161" mass="17138">MASAELGGARRRARIMLCLWSFAAVSSIALLVVAVVGRDHGDGPTLRPRAVSDSMSGSQAYEAADSTVRAWVRERNARNLANLEALTCPDNEGTVTAEVSAVRKKEALGKPMHVVSTGALGRHESLWTISTHFDNDVSVQFVLGVRGGELQVCRIASAPVP</sequence>
<comment type="caution">
    <text evidence="1">The sequence shown here is derived from an EMBL/GenBank/DDBJ whole genome shotgun (WGS) entry which is preliminary data.</text>
</comment>
<accession>A0A1A6B9P9</accession>
<proteinExistence type="predicted"/>
<reference evidence="1 2" key="1">
    <citation type="submission" date="2016-06" db="EMBL/GenBank/DDBJ databases">
        <authorList>
            <person name="Kjaerup R.B."/>
            <person name="Dalgaard T.S."/>
            <person name="Juul-Madsen H.R."/>
        </authorList>
    </citation>
    <scope>NUCLEOTIDE SEQUENCE [LARGE SCALE GENOMIC DNA]</scope>
    <source>
        <strain evidence="1 2">1245752.6</strain>
    </source>
</reference>
<dbReference type="Proteomes" id="UP000093757">
    <property type="component" value="Unassembled WGS sequence"/>
</dbReference>
<protein>
    <submittedName>
        <fullName evidence="1">Uncharacterized protein</fullName>
    </submittedName>
</protein>
<organism evidence="1 2">
    <name type="scientific">Mycobacterium gordonae</name>
    <dbReference type="NCBI Taxonomy" id="1778"/>
    <lineage>
        <taxon>Bacteria</taxon>
        <taxon>Bacillati</taxon>
        <taxon>Actinomycetota</taxon>
        <taxon>Actinomycetes</taxon>
        <taxon>Mycobacteriales</taxon>
        <taxon>Mycobacteriaceae</taxon>
        <taxon>Mycobacterium</taxon>
    </lineage>
</organism>
<evidence type="ECO:0000313" key="2">
    <source>
        <dbReference type="Proteomes" id="UP000093757"/>
    </source>
</evidence>
<evidence type="ECO:0000313" key="1">
    <source>
        <dbReference type="EMBL" id="OBR99015.1"/>
    </source>
</evidence>
<name>A0A1A6B9P9_MYCGO</name>
<gene>
    <name evidence="1" type="ORF">A9W98_02545</name>
</gene>